<name>A0A8C9QUJ0_SCLFO</name>
<keyword evidence="6" id="KW-1133">Transmembrane helix</keyword>
<dbReference type="PROSITE" id="PS00010">
    <property type="entry name" value="ASX_HYDROXYL"/>
    <property type="match status" value="2"/>
</dbReference>
<evidence type="ECO:0000256" key="3">
    <source>
        <dbReference type="ARBA" id="ARBA00022692"/>
    </source>
</evidence>
<evidence type="ECO:0000313" key="14">
    <source>
        <dbReference type="Ensembl" id="ENSSFOP00015000902.2"/>
    </source>
</evidence>
<evidence type="ECO:0000256" key="4">
    <source>
        <dbReference type="ARBA" id="ARBA00022729"/>
    </source>
</evidence>
<evidence type="ECO:0000259" key="12">
    <source>
        <dbReference type="PROSITE" id="PS50026"/>
    </source>
</evidence>
<dbReference type="FunFam" id="2.10.25.10:FF:000038">
    <property type="entry name" value="Fibrillin 2"/>
    <property type="match status" value="2"/>
</dbReference>
<evidence type="ECO:0000256" key="8">
    <source>
        <dbReference type="ARBA" id="ARBA00023157"/>
    </source>
</evidence>
<dbReference type="GeneTree" id="ENSGT00390000013892"/>
<evidence type="ECO:0000259" key="13">
    <source>
        <dbReference type="PROSITE" id="PS50923"/>
    </source>
</evidence>
<feature type="domain" description="EGF-like" evidence="12">
    <location>
        <begin position="24"/>
        <end position="62"/>
    </location>
</feature>
<evidence type="ECO:0000256" key="7">
    <source>
        <dbReference type="ARBA" id="ARBA00023136"/>
    </source>
</evidence>
<keyword evidence="9" id="KW-0325">Glycoprotein</keyword>
<dbReference type="InterPro" id="IPR051622">
    <property type="entry name" value="R-tyr_protein_phosphatases"/>
</dbReference>
<evidence type="ECO:0000313" key="15">
    <source>
        <dbReference type="Proteomes" id="UP000694397"/>
    </source>
</evidence>
<dbReference type="PROSITE" id="PS50923">
    <property type="entry name" value="SUSHI"/>
    <property type="match status" value="1"/>
</dbReference>
<dbReference type="PROSITE" id="PS50026">
    <property type="entry name" value="EGF_3"/>
    <property type="match status" value="3"/>
</dbReference>
<accession>A0A8C9QUJ0</accession>
<dbReference type="SUPFAM" id="SSF57535">
    <property type="entry name" value="Complement control module/SCR domain"/>
    <property type="match status" value="2"/>
</dbReference>
<dbReference type="InterPro" id="IPR000152">
    <property type="entry name" value="EGF-type_Asp/Asn_hydroxyl_site"/>
</dbReference>
<keyword evidence="7" id="KW-0472">Membrane</keyword>
<dbReference type="PANTHER" id="PTHR24051">
    <property type="entry name" value="SUSHI DOMAIN-CONTAINING PROTEIN 1"/>
    <property type="match status" value="1"/>
</dbReference>
<reference evidence="14" key="2">
    <citation type="submission" date="2025-08" db="UniProtKB">
        <authorList>
            <consortium name="Ensembl"/>
        </authorList>
    </citation>
    <scope>IDENTIFICATION</scope>
</reference>
<dbReference type="InterPro" id="IPR018097">
    <property type="entry name" value="EGF_Ca-bd_CS"/>
</dbReference>
<dbReference type="Pfam" id="PF23144">
    <property type="entry name" value="Fn3_PTPRU"/>
    <property type="match status" value="1"/>
</dbReference>
<dbReference type="Gene3D" id="2.10.25.10">
    <property type="entry name" value="Laminin"/>
    <property type="match status" value="3"/>
</dbReference>
<sequence length="496" mass="54445">MGEEMPQLLCVPLRFPDVWASGDALDVCSTCHVNATCEVNADGRKACNCMYGFVGNGRTHCQDKDECQVGARNICGDHTACHNTHGSFYCTCESGYRPSNNMTVFIPNDGTFCDDIDECQVQDICGEGANCSNVRGSFSCRCKMGYRIQNGSEPFQPGWGTSYSIDCGPPPSPRNAIMLFATGMGAGVQYRCHEGFYNAGTGNSSHCTSNGSWDPVKMLCQEVDCGEPPSVPHAAVQYRCHEGFYNAGTGNSSHCTSNGSWDHVNMLCQGIRKLEVYNEHCVRWKANVYSGEQEEYKVSSFHSYSACVQRSFVGSRVYDRFFQHLGGKDFVSGASRLELCLNLLPGTNYSINVTVLSSRFSLCVSTSTSVRGRKSVSLKTSPRSRAKSHLEARAPCPSVYQVFVLPLTGTVVFDCSSPGAPHFYDCGEPCQAYVTAQISLADVGTEVHFTVGDERHYGGYYNAPLQPGGDYYVILRAVSQWAGVRASWDWWPWFCS</sequence>
<dbReference type="PROSITE" id="PS01187">
    <property type="entry name" value="EGF_CA"/>
    <property type="match status" value="1"/>
</dbReference>
<evidence type="ECO:0008006" key="16">
    <source>
        <dbReference type="Google" id="ProtNLM"/>
    </source>
</evidence>
<dbReference type="GO" id="GO:0005509">
    <property type="term" value="F:calcium ion binding"/>
    <property type="evidence" value="ECO:0007669"/>
    <property type="project" value="InterPro"/>
</dbReference>
<dbReference type="Gene3D" id="2.20.28.230">
    <property type="match status" value="1"/>
</dbReference>
<dbReference type="AlphaFoldDB" id="A0A8C9QUJ0"/>
<dbReference type="InterPro" id="IPR009030">
    <property type="entry name" value="Growth_fac_rcpt_cys_sf"/>
</dbReference>
<comment type="caution">
    <text evidence="10">Lacks conserved residue(s) required for the propagation of feature annotation.</text>
</comment>
<dbReference type="InterPro" id="IPR000742">
    <property type="entry name" value="EGF"/>
</dbReference>
<proteinExistence type="predicted"/>
<organism evidence="14 15">
    <name type="scientific">Scleropages formosus</name>
    <name type="common">Asian bonytongue</name>
    <name type="synonym">Osteoglossum formosum</name>
    <dbReference type="NCBI Taxonomy" id="113540"/>
    <lineage>
        <taxon>Eukaryota</taxon>
        <taxon>Metazoa</taxon>
        <taxon>Chordata</taxon>
        <taxon>Craniata</taxon>
        <taxon>Vertebrata</taxon>
        <taxon>Euteleostomi</taxon>
        <taxon>Actinopterygii</taxon>
        <taxon>Neopterygii</taxon>
        <taxon>Teleostei</taxon>
        <taxon>Osteoglossocephala</taxon>
        <taxon>Osteoglossomorpha</taxon>
        <taxon>Osteoglossiformes</taxon>
        <taxon>Osteoglossidae</taxon>
        <taxon>Scleropages</taxon>
    </lineage>
</organism>
<keyword evidence="15" id="KW-1185">Reference proteome</keyword>
<evidence type="ECO:0000256" key="9">
    <source>
        <dbReference type="ARBA" id="ARBA00023180"/>
    </source>
</evidence>
<dbReference type="CDD" id="cd00033">
    <property type="entry name" value="CCP"/>
    <property type="match status" value="2"/>
</dbReference>
<reference evidence="14" key="3">
    <citation type="submission" date="2025-09" db="UniProtKB">
        <authorList>
            <consortium name="Ensembl"/>
        </authorList>
    </citation>
    <scope>IDENTIFICATION</scope>
</reference>
<keyword evidence="11" id="KW-0768">Sushi</keyword>
<dbReference type="InterPro" id="IPR035976">
    <property type="entry name" value="Sushi/SCR/CCP_sf"/>
</dbReference>
<comment type="subcellular location">
    <subcellularLocation>
        <location evidence="1">Membrane</location>
        <topology evidence="1">Single-pass type I membrane protein</topology>
    </subcellularLocation>
</comment>
<keyword evidence="4" id="KW-0732">Signal</keyword>
<evidence type="ECO:0000256" key="10">
    <source>
        <dbReference type="PROSITE-ProRule" id="PRU00076"/>
    </source>
</evidence>
<evidence type="ECO:0000256" key="5">
    <source>
        <dbReference type="ARBA" id="ARBA00022737"/>
    </source>
</evidence>
<dbReference type="CDD" id="cd00054">
    <property type="entry name" value="EGF_CA"/>
    <property type="match status" value="2"/>
</dbReference>
<dbReference type="OrthoDB" id="9943809at2759"/>
<dbReference type="InterPro" id="IPR057598">
    <property type="entry name" value="Fn3_PTPRU"/>
</dbReference>
<dbReference type="SUPFAM" id="SSF57184">
    <property type="entry name" value="Growth factor receptor domain"/>
    <property type="match status" value="1"/>
</dbReference>
<dbReference type="InterPro" id="IPR000436">
    <property type="entry name" value="Sushi_SCR_CCP_dom"/>
</dbReference>
<evidence type="ECO:0000256" key="1">
    <source>
        <dbReference type="ARBA" id="ARBA00004479"/>
    </source>
</evidence>
<reference evidence="14 15" key="1">
    <citation type="submission" date="2019-04" db="EMBL/GenBank/DDBJ databases">
        <authorList>
            <consortium name="Wellcome Sanger Institute Data Sharing"/>
        </authorList>
    </citation>
    <scope>NUCLEOTIDE SEQUENCE [LARGE SCALE GENOMIC DNA]</scope>
</reference>
<keyword evidence="2 10" id="KW-0245">EGF-like domain</keyword>
<dbReference type="Ensembl" id="ENSSFOT00015000932.2">
    <property type="protein sequence ID" value="ENSSFOP00015000902.2"/>
    <property type="gene ID" value="ENSSFOG00015000638.2"/>
</dbReference>
<dbReference type="Pfam" id="PF07645">
    <property type="entry name" value="EGF_CA"/>
    <property type="match status" value="2"/>
</dbReference>
<evidence type="ECO:0000256" key="6">
    <source>
        <dbReference type="ARBA" id="ARBA00022989"/>
    </source>
</evidence>
<keyword evidence="5" id="KW-0677">Repeat</keyword>
<dbReference type="PROSITE" id="PS01186">
    <property type="entry name" value="EGF_2"/>
    <property type="match status" value="1"/>
</dbReference>
<keyword evidence="3" id="KW-0812">Transmembrane</keyword>
<dbReference type="InterPro" id="IPR049883">
    <property type="entry name" value="NOTCH1_EGF-like"/>
</dbReference>
<keyword evidence="8" id="KW-1015">Disulfide bond</keyword>
<dbReference type="Gene3D" id="2.10.70.10">
    <property type="entry name" value="Complement Module, domain 1"/>
    <property type="match status" value="2"/>
</dbReference>
<dbReference type="SMART" id="SM00179">
    <property type="entry name" value="EGF_CA"/>
    <property type="match status" value="2"/>
</dbReference>
<feature type="domain" description="EGF-like" evidence="12">
    <location>
        <begin position="63"/>
        <end position="102"/>
    </location>
</feature>
<dbReference type="InterPro" id="IPR001881">
    <property type="entry name" value="EGF-like_Ca-bd_dom"/>
</dbReference>
<dbReference type="GO" id="GO:0030855">
    <property type="term" value="P:epithelial cell differentiation"/>
    <property type="evidence" value="ECO:0007669"/>
    <property type="project" value="UniProtKB-ARBA"/>
</dbReference>
<dbReference type="PANTHER" id="PTHR24051:SF5">
    <property type="entry name" value="SUSHI DOMAIN-CONTAINING PROTEIN 1"/>
    <property type="match status" value="1"/>
</dbReference>
<feature type="domain" description="Sushi" evidence="13">
    <location>
        <begin position="165"/>
        <end position="222"/>
    </location>
</feature>
<evidence type="ECO:0000256" key="11">
    <source>
        <dbReference type="PROSITE-ProRule" id="PRU00302"/>
    </source>
</evidence>
<dbReference type="Pfam" id="PF00084">
    <property type="entry name" value="Sushi"/>
    <property type="match status" value="2"/>
</dbReference>
<dbReference type="Proteomes" id="UP000694397">
    <property type="component" value="Chromosome 17"/>
</dbReference>
<evidence type="ECO:0000256" key="2">
    <source>
        <dbReference type="ARBA" id="ARBA00022536"/>
    </source>
</evidence>
<dbReference type="SMART" id="SM00181">
    <property type="entry name" value="EGF"/>
    <property type="match status" value="3"/>
</dbReference>
<dbReference type="GO" id="GO:0016020">
    <property type="term" value="C:membrane"/>
    <property type="evidence" value="ECO:0007669"/>
    <property type="project" value="UniProtKB-SubCell"/>
</dbReference>
<dbReference type="SMART" id="SM00032">
    <property type="entry name" value="CCP"/>
    <property type="match status" value="2"/>
</dbReference>
<feature type="domain" description="EGF-like" evidence="12">
    <location>
        <begin position="115"/>
        <end position="152"/>
    </location>
</feature>
<protein>
    <recommendedName>
        <fullName evidence="16">Sushi domain-containing protein 1-like</fullName>
    </recommendedName>
</protein>